<comment type="caution">
    <text evidence="1">The sequence shown here is derived from an EMBL/GenBank/DDBJ whole genome shotgun (WGS) entry which is preliminary data.</text>
</comment>
<sequence length="53" mass="6475">MEMKQFIFTIIILGSQNFKRKTAIRAISNIQKYYFNQAYKENKPIKILMKFRQ</sequence>
<dbReference type="EMBL" id="CAJJDO010000078">
    <property type="protein sequence ID" value="CAD8182520.1"/>
    <property type="molecule type" value="Genomic_DNA"/>
</dbReference>
<name>A0A8S1VYV9_9CILI</name>
<dbReference type="AlphaFoldDB" id="A0A8S1VYV9"/>
<dbReference type="Proteomes" id="UP000689195">
    <property type="component" value="Unassembled WGS sequence"/>
</dbReference>
<proteinExistence type="predicted"/>
<gene>
    <name evidence="1" type="ORF">PPENT_87.1.T0780250</name>
</gene>
<evidence type="ECO:0000313" key="2">
    <source>
        <dbReference type="Proteomes" id="UP000689195"/>
    </source>
</evidence>
<evidence type="ECO:0000313" key="1">
    <source>
        <dbReference type="EMBL" id="CAD8182520.1"/>
    </source>
</evidence>
<organism evidence="1 2">
    <name type="scientific">Paramecium pentaurelia</name>
    <dbReference type="NCBI Taxonomy" id="43138"/>
    <lineage>
        <taxon>Eukaryota</taxon>
        <taxon>Sar</taxon>
        <taxon>Alveolata</taxon>
        <taxon>Ciliophora</taxon>
        <taxon>Intramacronucleata</taxon>
        <taxon>Oligohymenophorea</taxon>
        <taxon>Peniculida</taxon>
        <taxon>Parameciidae</taxon>
        <taxon>Paramecium</taxon>
    </lineage>
</organism>
<protein>
    <submittedName>
        <fullName evidence="1">Uncharacterized protein</fullName>
    </submittedName>
</protein>
<keyword evidence="2" id="KW-1185">Reference proteome</keyword>
<reference evidence="1" key="1">
    <citation type="submission" date="2021-01" db="EMBL/GenBank/DDBJ databases">
        <authorList>
            <consortium name="Genoscope - CEA"/>
            <person name="William W."/>
        </authorList>
    </citation>
    <scope>NUCLEOTIDE SEQUENCE</scope>
</reference>
<accession>A0A8S1VYV9</accession>